<keyword evidence="4" id="KW-1185">Reference proteome</keyword>
<feature type="transmembrane region" description="Helical" evidence="2">
    <location>
        <begin position="58"/>
        <end position="80"/>
    </location>
</feature>
<sequence length="103" mass="10505">MPEADIGGAEEPATKFRDAEVPEADIGGAEEAATELPDPEVPGAAGQGMVGVMSVGEVIATVGLCGVLGLPAVGVLDGPVTRRRRPQRRMAVMTMVAATKPRP</sequence>
<protein>
    <submittedName>
        <fullName evidence="3">Uncharacterized protein</fullName>
    </submittedName>
</protein>
<gene>
    <name evidence="3" type="ORF">EV138_3295</name>
</gene>
<evidence type="ECO:0000313" key="3">
    <source>
        <dbReference type="EMBL" id="TDU89719.1"/>
    </source>
</evidence>
<dbReference type="EMBL" id="SOCE01000001">
    <property type="protein sequence ID" value="TDU89719.1"/>
    <property type="molecule type" value="Genomic_DNA"/>
</dbReference>
<keyword evidence="2" id="KW-0472">Membrane</keyword>
<evidence type="ECO:0000256" key="2">
    <source>
        <dbReference type="SAM" id="Phobius"/>
    </source>
</evidence>
<evidence type="ECO:0000256" key="1">
    <source>
        <dbReference type="SAM" id="MobiDB-lite"/>
    </source>
</evidence>
<proteinExistence type="predicted"/>
<keyword evidence="2" id="KW-1133">Transmembrane helix</keyword>
<keyword evidence="2" id="KW-0812">Transmembrane</keyword>
<name>A0A4R7TD78_9ACTN</name>
<organism evidence="3 4">
    <name type="scientific">Kribbella voronezhensis</name>
    <dbReference type="NCBI Taxonomy" id="2512212"/>
    <lineage>
        <taxon>Bacteria</taxon>
        <taxon>Bacillati</taxon>
        <taxon>Actinomycetota</taxon>
        <taxon>Actinomycetes</taxon>
        <taxon>Propionibacteriales</taxon>
        <taxon>Kribbellaceae</taxon>
        <taxon>Kribbella</taxon>
    </lineage>
</organism>
<dbReference type="RefSeq" id="WP_238158166.1">
    <property type="nucleotide sequence ID" value="NZ_SOCE01000001.1"/>
</dbReference>
<comment type="caution">
    <text evidence="3">The sequence shown here is derived from an EMBL/GenBank/DDBJ whole genome shotgun (WGS) entry which is preliminary data.</text>
</comment>
<accession>A0A4R7TD78</accession>
<reference evidence="3 4" key="1">
    <citation type="submission" date="2019-03" db="EMBL/GenBank/DDBJ databases">
        <title>Genomic Encyclopedia of Type Strains, Phase III (KMG-III): the genomes of soil and plant-associated and newly described type strains.</title>
        <authorList>
            <person name="Whitman W."/>
        </authorList>
    </citation>
    <scope>NUCLEOTIDE SEQUENCE [LARGE SCALE GENOMIC DNA]</scope>
    <source>
        <strain evidence="3 4">VKM Ac-2575</strain>
    </source>
</reference>
<evidence type="ECO:0000313" key="4">
    <source>
        <dbReference type="Proteomes" id="UP000295151"/>
    </source>
</evidence>
<feature type="region of interest" description="Disordered" evidence="1">
    <location>
        <begin position="1"/>
        <end position="46"/>
    </location>
</feature>
<dbReference type="AlphaFoldDB" id="A0A4R7TD78"/>
<dbReference type="Proteomes" id="UP000295151">
    <property type="component" value="Unassembled WGS sequence"/>
</dbReference>